<dbReference type="NCBIfam" id="NF045948">
    <property type="entry name" value="ProImpepThrmp"/>
    <property type="match status" value="1"/>
</dbReference>
<keyword evidence="2 3" id="KW-0378">Hydrolase</keyword>
<feature type="active site" evidence="4">
    <location>
        <position position="249"/>
    </location>
</feature>
<dbReference type="NCBIfam" id="TIGR01250">
    <property type="entry name" value="pro_imino_pep_2"/>
    <property type="match status" value="1"/>
</dbReference>
<evidence type="ECO:0000256" key="4">
    <source>
        <dbReference type="PIRSR" id="PIRSR005539-1"/>
    </source>
</evidence>
<feature type="active site" description="Nucleophile" evidence="4">
    <location>
        <position position="110"/>
    </location>
</feature>
<dbReference type="RefSeq" id="WP_188680678.1">
    <property type="nucleotide sequence ID" value="NZ_BMNY01000001.1"/>
</dbReference>
<evidence type="ECO:0000256" key="1">
    <source>
        <dbReference type="ARBA" id="ARBA00010088"/>
    </source>
</evidence>
<dbReference type="InterPro" id="IPR005945">
    <property type="entry name" value="Pro_imino_pep"/>
</dbReference>
<feature type="domain" description="AB hydrolase-1" evidence="5">
    <location>
        <begin position="39"/>
        <end position="282"/>
    </location>
</feature>
<accession>A0AA37BRD0</accession>
<dbReference type="PANTHER" id="PTHR43798">
    <property type="entry name" value="MONOACYLGLYCEROL LIPASE"/>
    <property type="match status" value="1"/>
</dbReference>
<protein>
    <recommendedName>
        <fullName evidence="3">Proline iminopeptidase</fullName>
        <shortName evidence="3">PIP</shortName>
        <ecNumber evidence="3">3.4.11.5</ecNumber>
    </recommendedName>
    <alternativeName>
        <fullName evidence="3">Prolyl aminopeptidase</fullName>
    </alternativeName>
    <alternativeName>
        <fullName evidence="3">Tricorn protease-interacting factor F1</fullName>
    </alternativeName>
</protein>
<dbReference type="InterPro" id="IPR029058">
    <property type="entry name" value="AB_hydrolase_fold"/>
</dbReference>
<dbReference type="GO" id="GO:0004177">
    <property type="term" value="F:aminopeptidase activity"/>
    <property type="evidence" value="ECO:0007669"/>
    <property type="project" value="UniProtKB-KW"/>
</dbReference>
<keyword evidence="7" id="KW-1185">Reference proteome</keyword>
<organism evidence="6 7">
    <name type="scientific">Thermogymnomonas acidicola</name>
    <dbReference type="NCBI Taxonomy" id="399579"/>
    <lineage>
        <taxon>Archaea</taxon>
        <taxon>Methanobacteriati</taxon>
        <taxon>Thermoplasmatota</taxon>
        <taxon>Thermoplasmata</taxon>
        <taxon>Thermoplasmatales</taxon>
        <taxon>Thermogymnomonas</taxon>
    </lineage>
</organism>
<keyword evidence="3" id="KW-0645">Protease</keyword>
<feature type="active site" description="Proton donor" evidence="4">
    <location>
        <position position="276"/>
    </location>
</feature>
<sequence>MEKDVDCEGCTDGYAKVQGIYIYYKLCRAEDEKAKLMTMHGGPGMSHDYLLSLRDLVDHGITVLFYDQFGCGRSEEPPVEDFTIDYGVEEAETLRKQLFGEEKVFLMGSSYGGALALAYALKYQDRLRGLIVSGGLSSVPLTVREMERLIDGLPARYRDAIREYGAKGLYNEPAYLSAVNYFYHQHLLRSEDWPEEVLRSLEYGEKRNVYRVMNGPNEFTITGTIKDWDITDRLHEIKVPTLVSVGEYDEVTPAVAEVIHRNIGGSEMVIFKGCSHLTMWEDRKGYNDTLRKFILSHL</sequence>
<evidence type="ECO:0000256" key="3">
    <source>
        <dbReference type="PIRNR" id="PIRNR005539"/>
    </source>
</evidence>
<evidence type="ECO:0000313" key="7">
    <source>
        <dbReference type="Proteomes" id="UP000632195"/>
    </source>
</evidence>
<evidence type="ECO:0000259" key="5">
    <source>
        <dbReference type="Pfam" id="PF00561"/>
    </source>
</evidence>
<gene>
    <name evidence="6" type="primary">pip3</name>
    <name evidence="6" type="ORF">GCM10007108_09030</name>
</gene>
<keyword evidence="3" id="KW-0031">Aminopeptidase</keyword>
<comment type="similarity">
    <text evidence="1 3">Belongs to the peptidase S33 family.</text>
</comment>
<dbReference type="PRINTS" id="PR00793">
    <property type="entry name" value="PROAMNOPTASE"/>
</dbReference>
<dbReference type="Gene3D" id="3.40.50.1820">
    <property type="entry name" value="alpha/beta hydrolase"/>
    <property type="match status" value="1"/>
</dbReference>
<comment type="function">
    <text evidence="3">Cleaves H-Pro-AMC as well as a wide spectrum of amino acid substrates and several peptide substrates without a proline at the N-terminus.</text>
</comment>
<dbReference type="Proteomes" id="UP000632195">
    <property type="component" value="Unassembled WGS sequence"/>
</dbReference>
<dbReference type="PIRSF" id="PIRSF005539">
    <property type="entry name" value="Pept_S33_TRI_F1"/>
    <property type="match status" value="1"/>
</dbReference>
<dbReference type="InterPro" id="IPR002410">
    <property type="entry name" value="Peptidase_S33"/>
</dbReference>
<comment type="subunit">
    <text evidence="3">Part of the tricorn proteolytic complex.</text>
</comment>
<dbReference type="SUPFAM" id="SSF53474">
    <property type="entry name" value="alpha/beta-Hydrolases"/>
    <property type="match status" value="1"/>
</dbReference>
<evidence type="ECO:0000313" key="6">
    <source>
        <dbReference type="EMBL" id="GGM73244.1"/>
    </source>
</evidence>
<reference evidence="6" key="1">
    <citation type="journal article" date="2014" name="Int. J. Syst. Evol. Microbiol.">
        <title>Complete genome sequence of Corynebacterium casei LMG S-19264T (=DSM 44701T), isolated from a smear-ripened cheese.</title>
        <authorList>
            <consortium name="US DOE Joint Genome Institute (JGI-PGF)"/>
            <person name="Walter F."/>
            <person name="Albersmeier A."/>
            <person name="Kalinowski J."/>
            <person name="Ruckert C."/>
        </authorList>
    </citation>
    <scope>NUCLEOTIDE SEQUENCE</scope>
    <source>
        <strain evidence="6">JCM 13583</strain>
    </source>
</reference>
<dbReference type="InterPro" id="IPR050266">
    <property type="entry name" value="AB_hydrolase_sf"/>
</dbReference>
<name>A0AA37BRD0_9ARCH</name>
<dbReference type="AlphaFoldDB" id="A0AA37BRD0"/>
<comment type="catalytic activity">
    <reaction evidence="3">
        <text>Release of N-terminal proline from a peptide.</text>
        <dbReference type="EC" id="3.4.11.5"/>
    </reaction>
</comment>
<dbReference type="PANTHER" id="PTHR43798:SF33">
    <property type="entry name" value="HYDROLASE, PUTATIVE (AFU_ORTHOLOGUE AFUA_2G14860)-RELATED"/>
    <property type="match status" value="1"/>
</dbReference>
<dbReference type="GO" id="GO:0006508">
    <property type="term" value="P:proteolysis"/>
    <property type="evidence" value="ECO:0007669"/>
    <property type="project" value="UniProtKB-KW"/>
</dbReference>
<dbReference type="PRINTS" id="PR00111">
    <property type="entry name" value="ABHYDROLASE"/>
</dbReference>
<dbReference type="InterPro" id="IPR000073">
    <property type="entry name" value="AB_hydrolase_1"/>
</dbReference>
<comment type="caution">
    <text evidence="6">The sequence shown here is derived from an EMBL/GenBank/DDBJ whole genome shotgun (WGS) entry which is preliminary data.</text>
</comment>
<evidence type="ECO:0000256" key="2">
    <source>
        <dbReference type="ARBA" id="ARBA00022801"/>
    </source>
</evidence>
<dbReference type="EC" id="3.4.11.5" evidence="3"/>
<dbReference type="GO" id="GO:0016020">
    <property type="term" value="C:membrane"/>
    <property type="evidence" value="ECO:0007669"/>
    <property type="project" value="TreeGrafter"/>
</dbReference>
<proteinExistence type="inferred from homology"/>
<dbReference type="EMBL" id="BMNY01000001">
    <property type="protein sequence ID" value="GGM73244.1"/>
    <property type="molecule type" value="Genomic_DNA"/>
</dbReference>
<dbReference type="Pfam" id="PF00561">
    <property type="entry name" value="Abhydrolase_1"/>
    <property type="match status" value="1"/>
</dbReference>
<reference evidence="6" key="2">
    <citation type="submission" date="2022-09" db="EMBL/GenBank/DDBJ databases">
        <authorList>
            <person name="Sun Q."/>
            <person name="Ohkuma M."/>
        </authorList>
    </citation>
    <scope>NUCLEOTIDE SEQUENCE</scope>
    <source>
        <strain evidence="6">JCM 13583</strain>
    </source>
</reference>